<dbReference type="InterPro" id="IPR024078">
    <property type="entry name" value="LmbE-like_dom_sf"/>
</dbReference>
<proteinExistence type="predicted"/>
<dbReference type="GO" id="GO:0016811">
    <property type="term" value="F:hydrolase activity, acting on carbon-nitrogen (but not peptide) bonds, in linear amides"/>
    <property type="evidence" value="ECO:0007669"/>
    <property type="project" value="TreeGrafter"/>
</dbReference>
<dbReference type="SUPFAM" id="SSF102588">
    <property type="entry name" value="LmbE-like"/>
    <property type="match status" value="1"/>
</dbReference>
<comment type="caution">
    <text evidence="1">The sequence shown here is derived from an EMBL/GenBank/DDBJ whole genome shotgun (WGS) entry which is preliminary data.</text>
</comment>
<dbReference type="EMBL" id="JACHGJ010000001">
    <property type="protein sequence ID" value="MBB6479256.1"/>
    <property type="molecule type" value="Genomic_DNA"/>
</dbReference>
<accession>A0A841R5Z2</accession>
<reference evidence="1 2" key="1">
    <citation type="submission" date="2020-08" db="EMBL/GenBank/DDBJ databases">
        <title>Genomic Encyclopedia of Type Strains, Phase IV (KMG-IV): sequencing the most valuable type-strain genomes for metagenomic binning, comparative biology and taxonomic classification.</title>
        <authorList>
            <person name="Goeker M."/>
        </authorList>
    </citation>
    <scope>NUCLEOTIDE SEQUENCE [LARGE SCALE GENOMIC DNA]</scope>
    <source>
        <strain evidence="1 2">DSM 2461</strain>
    </source>
</reference>
<dbReference type="InterPro" id="IPR003737">
    <property type="entry name" value="GlcNAc_PI_deacetylase-related"/>
</dbReference>
<organism evidence="1 2">
    <name type="scientific">Spirochaeta isovalerica</name>
    <dbReference type="NCBI Taxonomy" id="150"/>
    <lineage>
        <taxon>Bacteria</taxon>
        <taxon>Pseudomonadati</taxon>
        <taxon>Spirochaetota</taxon>
        <taxon>Spirochaetia</taxon>
        <taxon>Spirochaetales</taxon>
        <taxon>Spirochaetaceae</taxon>
        <taxon>Spirochaeta</taxon>
    </lineage>
</organism>
<dbReference type="Pfam" id="PF02585">
    <property type="entry name" value="PIG-L"/>
    <property type="match status" value="1"/>
</dbReference>
<dbReference type="RefSeq" id="WP_184744272.1">
    <property type="nucleotide sequence ID" value="NZ_JACHGJ010000001.1"/>
</dbReference>
<dbReference type="AlphaFoldDB" id="A0A841R5Z2"/>
<evidence type="ECO:0000313" key="1">
    <source>
        <dbReference type="EMBL" id="MBB6479256.1"/>
    </source>
</evidence>
<protein>
    <submittedName>
        <fullName evidence="1">LmbE family N-acetylglucosaminyl deacetylase</fullName>
    </submittedName>
</protein>
<name>A0A841R5Z2_9SPIO</name>
<gene>
    <name evidence="1" type="ORF">HNR50_000889</name>
</gene>
<dbReference type="Gene3D" id="3.40.50.10320">
    <property type="entry name" value="LmbE-like"/>
    <property type="match status" value="1"/>
</dbReference>
<evidence type="ECO:0000313" key="2">
    <source>
        <dbReference type="Proteomes" id="UP000587760"/>
    </source>
</evidence>
<sequence>METTIVFAPHPDDEVLGCGGTIALKRKYNCKVLIVYMTNGENGKLEKFKPEFLGKMRQKEAILSSQKLMVSESNIFFLGFKDGKLSDDYIKALIKIKKILNYYKPQQIFIPFENDGHPDHTETNRIVINALKSVNFSFTVFEYPLWIWLQYPWIRETSIKQFVKKFIKSNISNSNFNLIKNLNTYVDISTTINKKSSALRCHESQLNRNNFSNINSLYDVGNGEFLSYFLKKQEFFHKKRSFL</sequence>
<dbReference type="Proteomes" id="UP000587760">
    <property type="component" value="Unassembled WGS sequence"/>
</dbReference>
<keyword evidence="2" id="KW-1185">Reference proteome</keyword>
<dbReference type="PANTHER" id="PTHR12993">
    <property type="entry name" value="N-ACETYLGLUCOSAMINYL-PHOSPHATIDYLINOSITOL DE-N-ACETYLASE-RELATED"/>
    <property type="match status" value="1"/>
</dbReference>
<dbReference type="PANTHER" id="PTHR12993:SF29">
    <property type="entry name" value="BLR3841 PROTEIN"/>
    <property type="match status" value="1"/>
</dbReference>